<gene>
    <name evidence="2" type="ORF">PP4_19380</name>
</gene>
<organism evidence="2 3">
    <name type="scientific">Pseudomonas putida NBRC 14164</name>
    <dbReference type="NCBI Taxonomy" id="1211579"/>
    <lineage>
        <taxon>Bacteria</taxon>
        <taxon>Pseudomonadati</taxon>
        <taxon>Pseudomonadota</taxon>
        <taxon>Gammaproteobacteria</taxon>
        <taxon>Pseudomonadales</taxon>
        <taxon>Pseudomonadaceae</taxon>
        <taxon>Pseudomonas</taxon>
    </lineage>
</organism>
<protein>
    <submittedName>
        <fullName evidence="2">Uncharacterized protein</fullName>
    </submittedName>
</protein>
<keyword evidence="1" id="KW-0472">Membrane</keyword>
<evidence type="ECO:0000256" key="1">
    <source>
        <dbReference type="SAM" id="Phobius"/>
    </source>
</evidence>
<evidence type="ECO:0000313" key="3">
    <source>
        <dbReference type="Proteomes" id="UP000016702"/>
    </source>
</evidence>
<feature type="transmembrane region" description="Helical" evidence="1">
    <location>
        <begin position="48"/>
        <end position="67"/>
    </location>
</feature>
<name>A0ABM7EDY3_PSEPU</name>
<keyword evidence="3" id="KW-1185">Reference proteome</keyword>
<sequence>MQRGAEGCLIGQIDLKMAEQSYSVPGFSEAYATHLEGRAGDQVFYGRLLIFIGSVVAALGMGIAIFGPEVIYYDRFSGLTLIQHVQLNPGLISIAGGLMIAWGGKQRNEGIVHREDFLLSHYKFVTGNGRDVSNQVSVRHLGGDDFSVSVAL</sequence>
<keyword evidence="1" id="KW-1133">Transmembrane helix</keyword>
<dbReference type="EMBL" id="AP013070">
    <property type="protein sequence ID" value="BAN53791.1"/>
    <property type="molecule type" value="Genomic_DNA"/>
</dbReference>
<dbReference type="Proteomes" id="UP000016702">
    <property type="component" value="Chromosome"/>
</dbReference>
<feature type="transmembrane region" description="Helical" evidence="1">
    <location>
        <begin position="87"/>
        <end position="104"/>
    </location>
</feature>
<reference evidence="2 3" key="1">
    <citation type="journal article" date="2014" name="Genome Announc.">
        <title>The Complete Genome Sequence of Pseudomonas putida NBRC 14164T Confirms High Intraspecies Variation.</title>
        <authorList>
            <person name="Ohji S."/>
            <person name="Yamazoe A."/>
            <person name="Hosoyama A."/>
            <person name="Tsuchikane K."/>
            <person name="Ezaki T."/>
            <person name="Fujita N."/>
        </authorList>
    </citation>
    <scope>NUCLEOTIDE SEQUENCE [LARGE SCALE GENOMIC DNA]</scope>
    <source>
        <strain evidence="2 3">NBRC 14164</strain>
    </source>
</reference>
<accession>A0ABM7EDY3</accession>
<keyword evidence="1" id="KW-0812">Transmembrane</keyword>
<evidence type="ECO:0000313" key="2">
    <source>
        <dbReference type="EMBL" id="BAN53791.1"/>
    </source>
</evidence>
<proteinExistence type="predicted"/>